<evidence type="ECO:0000313" key="2">
    <source>
        <dbReference type="Proteomes" id="UP000246635"/>
    </source>
</evidence>
<dbReference type="Proteomes" id="UP000246635">
    <property type="component" value="Unassembled WGS sequence"/>
</dbReference>
<name>A0A2V2YX36_9BACL</name>
<accession>A0A2V2YX36</accession>
<reference evidence="1 2" key="1">
    <citation type="submission" date="2018-05" db="EMBL/GenBank/DDBJ databases">
        <title>Genomic Encyclopedia of Type Strains, Phase III (KMG-III): the genomes of soil and plant-associated and newly described type strains.</title>
        <authorList>
            <person name="Whitman W."/>
        </authorList>
    </citation>
    <scope>NUCLEOTIDE SEQUENCE [LARGE SCALE GENOMIC DNA]</scope>
    <source>
        <strain evidence="1 2">CECT 5696</strain>
    </source>
</reference>
<sequence>MPNDKGWYTKDEVIATNLPYWIAASSRWTSEPYNFAILLSKTRCQELGAPILSNGREHPSAFRYAAAAGKGDNRHRYIPLYDRTEMYSTIIAENIRLYNYEQMGAAK</sequence>
<dbReference type="AlphaFoldDB" id="A0A2V2YX36"/>
<evidence type="ECO:0000313" key="1">
    <source>
        <dbReference type="EMBL" id="PWW06317.1"/>
    </source>
</evidence>
<keyword evidence="2" id="KW-1185">Reference proteome</keyword>
<dbReference type="RefSeq" id="WP_110042998.1">
    <property type="nucleotide sequence ID" value="NZ_CP054609.1"/>
</dbReference>
<dbReference type="OrthoDB" id="2630375at2"/>
<organism evidence="1 2">
    <name type="scientific">Paenibacillus cellulosilyticus</name>
    <dbReference type="NCBI Taxonomy" id="375489"/>
    <lineage>
        <taxon>Bacteria</taxon>
        <taxon>Bacillati</taxon>
        <taxon>Bacillota</taxon>
        <taxon>Bacilli</taxon>
        <taxon>Bacillales</taxon>
        <taxon>Paenibacillaceae</taxon>
        <taxon>Paenibacillus</taxon>
    </lineage>
</organism>
<gene>
    <name evidence="1" type="ORF">DFQ01_103219</name>
</gene>
<comment type="caution">
    <text evidence="1">The sequence shown here is derived from an EMBL/GenBank/DDBJ whole genome shotgun (WGS) entry which is preliminary data.</text>
</comment>
<proteinExistence type="predicted"/>
<dbReference type="EMBL" id="QGTQ01000003">
    <property type="protein sequence ID" value="PWW06317.1"/>
    <property type="molecule type" value="Genomic_DNA"/>
</dbReference>
<protein>
    <submittedName>
        <fullName evidence="1">Uncharacterized protein</fullName>
    </submittedName>
</protein>